<evidence type="ECO:0000313" key="1">
    <source>
        <dbReference type="EMBL" id="MBO9202089.1"/>
    </source>
</evidence>
<proteinExistence type="predicted"/>
<protein>
    <submittedName>
        <fullName evidence="1">Uncharacterized protein</fullName>
    </submittedName>
</protein>
<dbReference type="Proteomes" id="UP000677244">
    <property type="component" value="Unassembled WGS sequence"/>
</dbReference>
<dbReference type="RefSeq" id="WP_209140140.1">
    <property type="nucleotide sequence ID" value="NZ_JAGHKO010000004.1"/>
</dbReference>
<gene>
    <name evidence="1" type="ORF">J7I42_17525</name>
</gene>
<keyword evidence="2" id="KW-1185">Reference proteome</keyword>
<dbReference type="EMBL" id="JAGHKO010000004">
    <property type="protein sequence ID" value="MBO9202089.1"/>
    <property type="molecule type" value="Genomic_DNA"/>
</dbReference>
<evidence type="ECO:0000313" key="2">
    <source>
        <dbReference type="Proteomes" id="UP000677244"/>
    </source>
</evidence>
<organism evidence="1 2">
    <name type="scientific">Niastella soli</name>
    <dbReference type="NCBI Taxonomy" id="2821487"/>
    <lineage>
        <taxon>Bacteria</taxon>
        <taxon>Pseudomonadati</taxon>
        <taxon>Bacteroidota</taxon>
        <taxon>Chitinophagia</taxon>
        <taxon>Chitinophagales</taxon>
        <taxon>Chitinophagaceae</taxon>
        <taxon>Niastella</taxon>
    </lineage>
</organism>
<accession>A0ABS3YW81</accession>
<comment type="caution">
    <text evidence="1">The sequence shown here is derived from an EMBL/GenBank/DDBJ whole genome shotgun (WGS) entry which is preliminary data.</text>
</comment>
<name>A0ABS3YW81_9BACT</name>
<reference evidence="1 2" key="1">
    <citation type="submission" date="2021-03" db="EMBL/GenBank/DDBJ databases">
        <title>Assistant Professor.</title>
        <authorList>
            <person name="Huq M.A."/>
        </authorList>
    </citation>
    <scope>NUCLEOTIDE SEQUENCE [LARGE SCALE GENOMIC DNA]</scope>
    <source>
        <strain evidence="1 2">MAH-29</strain>
    </source>
</reference>
<sequence>MNIDEMVERSVNHFLDSYDEGRGSNFIIACYAREELKLPEFEIGRYVEETIYGGGEENKSPIEFKRFYTWYYINYCVVEREDENKEIIKLIN</sequence>